<reference evidence="3" key="1">
    <citation type="journal article" date="2019" name="Int. J. Syst. Evol. Microbiol.">
        <title>The Global Catalogue of Microorganisms (GCM) 10K type strain sequencing project: providing services to taxonomists for standard genome sequencing and annotation.</title>
        <authorList>
            <consortium name="The Broad Institute Genomics Platform"/>
            <consortium name="The Broad Institute Genome Sequencing Center for Infectious Disease"/>
            <person name="Wu L."/>
            <person name="Ma J."/>
        </authorList>
    </citation>
    <scope>NUCLEOTIDE SEQUENCE [LARGE SCALE GENOMIC DNA]</scope>
    <source>
        <strain evidence="3">CCM 2767</strain>
    </source>
</reference>
<accession>A0A8J3F0R7</accession>
<feature type="compositionally biased region" description="Basic and acidic residues" evidence="1">
    <location>
        <begin position="21"/>
        <end position="36"/>
    </location>
</feature>
<dbReference type="EMBL" id="BMDI01000001">
    <property type="protein sequence ID" value="GGI18200.1"/>
    <property type="molecule type" value="Genomic_DNA"/>
</dbReference>
<dbReference type="Proteomes" id="UP000642180">
    <property type="component" value="Unassembled WGS sequence"/>
</dbReference>
<evidence type="ECO:0000313" key="3">
    <source>
        <dbReference type="Proteomes" id="UP000642180"/>
    </source>
</evidence>
<keyword evidence="3" id="KW-1185">Reference proteome</keyword>
<evidence type="ECO:0000313" key="2">
    <source>
        <dbReference type="EMBL" id="GGI18200.1"/>
    </source>
</evidence>
<feature type="region of interest" description="Disordered" evidence="1">
    <location>
        <begin position="1"/>
        <end position="66"/>
    </location>
</feature>
<dbReference type="AlphaFoldDB" id="A0A8J3F0R7"/>
<comment type="caution">
    <text evidence="2">The sequence shown here is derived from an EMBL/GenBank/DDBJ whole genome shotgun (WGS) entry which is preliminary data.</text>
</comment>
<name>A0A8J3F0R7_9BURK</name>
<proteinExistence type="predicted"/>
<feature type="compositionally biased region" description="Basic and acidic residues" evidence="1">
    <location>
        <begin position="1"/>
        <end position="10"/>
    </location>
</feature>
<dbReference type="RefSeq" id="WP_188380412.1">
    <property type="nucleotide sequence ID" value="NZ_BMDI01000001.1"/>
</dbReference>
<protein>
    <submittedName>
        <fullName evidence="2">Uncharacterized protein</fullName>
    </submittedName>
</protein>
<evidence type="ECO:0000256" key="1">
    <source>
        <dbReference type="SAM" id="MobiDB-lite"/>
    </source>
</evidence>
<gene>
    <name evidence="2" type="ORF">GCM10008066_12810</name>
</gene>
<sequence length="66" mass="7453">MSQHKEEKTHASNPPGNPKLRGHEAEQEHQRQKEMAHAVANQSSQTDHISQHTLPIKQPNKATNNN</sequence>
<organism evidence="2 3">
    <name type="scientific">Oxalicibacterium faecigallinarum</name>
    <dbReference type="NCBI Taxonomy" id="573741"/>
    <lineage>
        <taxon>Bacteria</taxon>
        <taxon>Pseudomonadati</taxon>
        <taxon>Pseudomonadota</taxon>
        <taxon>Betaproteobacteria</taxon>
        <taxon>Burkholderiales</taxon>
        <taxon>Oxalobacteraceae</taxon>
        <taxon>Oxalicibacterium</taxon>
    </lineage>
</organism>
<feature type="compositionally biased region" description="Polar residues" evidence="1">
    <location>
        <begin position="40"/>
        <end position="53"/>
    </location>
</feature>